<keyword evidence="6" id="KW-1185">Reference proteome</keyword>
<reference evidence="5 6" key="1">
    <citation type="submission" date="2016-01" db="EMBL/GenBank/DDBJ databases">
        <title>The new phylogeny of the genus Mycobacterium.</title>
        <authorList>
            <person name="Tarcisio F."/>
            <person name="Conor M."/>
            <person name="Antonella G."/>
            <person name="Elisabetta G."/>
            <person name="Giulia F.S."/>
            <person name="Sara T."/>
            <person name="Anna F."/>
            <person name="Clotilde B."/>
            <person name="Roberto B."/>
            <person name="Veronica D.S."/>
            <person name="Fabio R."/>
            <person name="Monica P."/>
            <person name="Olivier J."/>
            <person name="Enrico T."/>
            <person name="Nicola S."/>
        </authorList>
    </citation>
    <scope>NUCLEOTIDE SEQUENCE [LARGE SCALE GENOMIC DNA]</scope>
    <source>
        <strain evidence="5 6">DSM 43505</strain>
    </source>
</reference>
<dbReference type="PANTHER" id="PTHR37042:SF4">
    <property type="entry name" value="OUTER MEMBRANE PROTEIN RV1973"/>
    <property type="match status" value="1"/>
</dbReference>
<dbReference type="STRING" id="1777.AWC07_15210"/>
<accession>A0A1X1V559</accession>
<dbReference type="GO" id="GO:0016020">
    <property type="term" value="C:membrane"/>
    <property type="evidence" value="ECO:0007669"/>
    <property type="project" value="UniProtKB-SubCell"/>
</dbReference>
<evidence type="ECO:0000256" key="4">
    <source>
        <dbReference type="SAM" id="Phobius"/>
    </source>
</evidence>
<comment type="caution">
    <text evidence="5">The sequence shown here is derived from an EMBL/GenBank/DDBJ whole genome shotgun (WGS) entry which is preliminary data.</text>
</comment>
<keyword evidence="4" id="KW-1133">Transmembrane helix</keyword>
<evidence type="ECO:0000256" key="2">
    <source>
        <dbReference type="ARBA" id="ARBA00023136"/>
    </source>
</evidence>
<name>A0A1X1V559_MYCGS</name>
<evidence type="ECO:0000313" key="6">
    <source>
        <dbReference type="Proteomes" id="UP000193738"/>
    </source>
</evidence>
<feature type="compositionally biased region" description="Acidic residues" evidence="3">
    <location>
        <begin position="58"/>
        <end position="72"/>
    </location>
</feature>
<feature type="compositionally biased region" description="Basic and acidic residues" evidence="3">
    <location>
        <begin position="77"/>
        <end position="87"/>
    </location>
</feature>
<organism evidence="5 6">
    <name type="scientific">Mycobacterium gastri</name>
    <dbReference type="NCBI Taxonomy" id="1777"/>
    <lineage>
        <taxon>Bacteria</taxon>
        <taxon>Bacillati</taxon>
        <taxon>Actinomycetota</taxon>
        <taxon>Actinomycetes</taxon>
        <taxon>Mycobacteriales</taxon>
        <taxon>Mycobacteriaceae</taxon>
        <taxon>Mycobacterium</taxon>
    </lineage>
</organism>
<proteinExistence type="predicted"/>
<protein>
    <submittedName>
        <fullName evidence="5">Mce protein</fullName>
    </submittedName>
</protein>
<evidence type="ECO:0000313" key="5">
    <source>
        <dbReference type="EMBL" id="ORV64139.1"/>
    </source>
</evidence>
<feature type="transmembrane region" description="Helical" evidence="4">
    <location>
        <begin position="96"/>
        <end position="119"/>
    </location>
</feature>
<gene>
    <name evidence="5" type="ORF">AWC07_15210</name>
</gene>
<evidence type="ECO:0000256" key="1">
    <source>
        <dbReference type="ARBA" id="ARBA00004370"/>
    </source>
</evidence>
<keyword evidence="4" id="KW-0812">Transmembrane</keyword>
<dbReference type="PANTHER" id="PTHR37042">
    <property type="entry name" value="OUTER MEMBRANE PROTEIN RV1973"/>
    <property type="match status" value="1"/>
</dbReference>
<dbReference type="Proteomes" id="UP000193738">
    <property type="component" value="Unassembled WGS sequence"/>
</dbReference>
<feature type="region of interest" description="Disordered" evidence="3">
    <location>
        <begin position="1"/>
        <end position="87"/>
    </location>
</feature>
<comment type="subcellular location">
    <subcellularLocation>
        <location evidence="1">Membrane</location>
    </subcellularLocation>
</comment>
<evidence type="ECO:0000256" key="3">
    <source>
        <dbReference type="SAM" id="MobiDB-lite"/>
    </source>
</evidence>
<dbReference type="AlphaFoldDB" id="A0A1X1V559"/>
<dbReference type="EMBL" id="LQOX01000129">
    <property type="protein sequence ID" value="ORV64139.1"/>
    <property type="molecule type" value="Genomic_DNA"/>
</dbReference>
<sequence length="254" mass="26941">MEGDAGASRLNPIDADNSPSPEATDEDSSESAAHTGSATPDTEGELTAESEPGQDSAEATDEDSAESEDEAGPDTSDTVREDQTIERRPSRLGRGWLVGISAALVLVAGGIGAGGYLALRAHRQSEVVARNNAAALQVAKDCVAVTQAPDTSSMAASEQKIIDCGTDQYRSQAVLYSSMLVQAYQAANVHVQLTDMRAAVERNNPDGSVDVIVALRVRMSNNQAQDQETGYRLRVRMTPTDGQYKISKLDQVTK</sequence>
<dbReference type="RefSeq" id="WP_036412138.1">
    <property type="nucleotide sequence ID" value="NZ_LQOX01000129.1"/>
</dbReference>
<feature type="compositionally biased region" description="Polar residues" evidence="3">
    <location>
        <begin position="30"/>
        <end position="40"/>
    </location>
</feature>
<keyword evidence="2 4" id="KW-0472">Membrane</keyword>